<name>A0ABR8KKA2_9NOSO</name>
<dbReference type="Gene3D" id="3.30.559.30">
    <property type="entry name" value="Nonribosomal peptide synthetase, condensation domain"/>
    <property type="match status" value="1"/>
</dbReference>
<dbReference type="CDD" id="cd05930">
    <property type="entry name" value="A_NRPS"/>
    <property type="match status" value="1"/>
</dbReference>
<dbReference type="InterPro" id="IPR006162">
    <property type="entry name" value="Ppantetheine_attach_site"/>
</dbReference>
<dbReference type="Gene3D" id="3.30.300.30">
    <property type="match status" value="1"/>
</dbReference>
<feature type="domain" description="Carrier" evidence="4">
    <location>
        <begin position="982"/>
        <end position="1057"/>
    </location>
</feature>
<evidence type="ECO:0000313" key="6">
    <source>
        <dbReference type="Proteomes" id="UP000637383"/>
    </source>
</evidence>
<proteinExistence type="predicted"/>
<evidence type="ECO:0000313" key="5">
    <source>
        <dbReference type="EMBL" id="MBD2739134.1"/>
    </source>
</evidence>
<comment type="cofactor">
    <cofactor evidence="1">
        <name>pantetheine 4'-phosphate</name>
        <dbReference type="ChEBI" id="CHEBI:47942"/>
    </cofactor>
</comment>
<dbReference type="Gene3D" id="3.40.50.980">
    <property type="match status" value="2"/>
</dbReference>
<evidence type="ECO:0000256" key="1">
    <source>
        <dbReference type="ARBA" id="ARBA00001957"/>
    </source>
</evidence>
<dbReference type="InterPro" id="IPR025110">
    <property type="entry name" value="AMP-bd_C"/>
</dbReference>
<dbReference type="InterPro" id="IPR001242">
    <property type="entry name" value="Condensation_dom"/>
</dbReference>
<dbReference type="PANTHER" id="PTHR45527:SF1">
    <property type="entry name" value="FATTY ACID SYNTHASE"/>
    <property type="match status" value="1"/>
</dbReference>
<dbReference type="InterPro" id="IPR023213">
    <property type="entry name" value="CAT-like_dom_sf"/>
</dbReference>
<sequence>MDEIIDIYELSPMQQGMLFHTLYAPNSGVYFEQLICTLDGDLQVLAFQQAWEQVVTRHPVFRTSFHWDELDKPLQVVHGKVDVPWEQQNWLFMTSDEQQKRLEAFLESDRQLGFDLKQAPLMRFTLIQVAATTWQFVWSNHHLLLDGWCLSIIFKEVFAFYEAFSQGKDIYLNITSRPYRDYIVWLQQQNLRQAETFWQQSLRGFSVPTALFGSKSSNGISSQEEKCDRQHLWVSETLSNALQTFTRQHHLTIGTLIQGVWALLLSYYSGESNVVFGVTVSGRPATLPGVESMVGLFINTLPARVQVANDISLLSWLQQLQTQHIEREQYAYTSLIDIQGWSDVPRGMTLFESIVVVENYPLKVALQEGFGGLSIQNVRGVERTNYPLALEAIPGQKLFLGIEYDSDRFDAATISRILGHFQTLLENIVNYPQQKISELSLLTTAERHQLLVEWNQTEAKYPQDKCIHELFAERVRQTPDAVAVVFQEQQLTYEELNARANQLAHHLQTQGVEPEVLVGICVERSLEMVVGLLAILKAGGAYVPLDPAYPPERLAYILNDSQVSVLVTTENLLARLPKIQGSVVCLDRDSNSIVTQSQQTIISGVNSENLAYLIYTSGSTGKPKGVAIAHRNLVNAYFAWEDAYQLQTSCNNHLQMASFSFDVFSGDLVRALCSGGKLVLCPREWLLEPEKLYELMQKEKIDCAEFVPAVFRNLIEYLKITEQKITFLRLLILGSDTWYMEEYQLFKQFCGTEIRLINSYGVSEATIDSSYFESTKVNLFATRAVPIGRPFANTKIYILDRYLQPVPIGVPGELYIGGAGLSRGYFNLPELTEQKFIPNPFSKDPKARLYKTGDFACYLPDGNIEFLGRLDNQVKIRGFRIELEEIEAVLNQHPEIFQALVVDQPEQSGNKQLVAYIVANQELVPNPRELRSFLKDKLPDHMIPSVFVALEVLPLTPNGKVDRHALPMPDMSVRTLDIEFVPPRNSIEENMANLWRNVLGVEQIGVEDNFFELGGHSLLATQLVSRFRQTFSVELTLRDLFEYPTIAELAELLVTKQLEQAEIDLLEQILNEVDELSDVEVNQQLYAESH</sequence>
<dbReference type="SUPFAM" id="SSF52777">
    <property type="entry name" value="CoA-dependent acyltransferases"/>
    <property type="match status" value="2"/>
</dbReference>
<keyword evidence="6" id="KW-1185">Reference proteome</keyword>
<dbReference type="CDD" id="cd19543">
    <property type="entry name" value="DCL_NRPS"/>
    <property type="match status" value="1"/>
</dbReference>
<dbReference type="PROSITE" id="PS00012">
    <property type="entry name" value="PHOSPHOPANTETHEINE"/>
    <property type="match status" value="1"/>
</dbReference>
<dbReference type="InterPro" id="IPR020806">
    <property type="entry name" value="PKS_PP-bd"/>
</dbReference>
<dbReference type="Gene3D" id="3.30.559.10">
    <property type="entry name" value="Chloramphenicol acetyltransferase-like domain"/>
    <property type="match status" value="1"/>
</dbReference>
<dbReference type="PROSITE" id="PS50075">
    <property type="entry name" value="CARRIER"/>
    <property type="match status" value="1"/>
</dbReference>
<evidence type="ECO:0000256" key="2">
    <source>
        <dbReference type="ARBA" id="ARBA00022450"/>
    </source>
</evidence>
<protein>
    <submittedName>
        <fullName evidence="5">Amino acid adenylation domain-containing protein</fullName>
    </submittedName>
</protein>
<dbReference type="Pfam" id="PF00501">
    <property type="entry name" value="AMP-binding"/>
    <property type="match status" value="1"/>
</dbReference>
<evidence type="ECO:0000256" key="3">
    <source>
        <dbReference type="ARBA" id="ARBA00022553"/>
    </source>
</evidence>
<dbReference type="SMART" id="SM00823">
    <property type="entry name" value="PKS_PP"/>
    <property type="match status" value="1"/>
</dbReference>
<dbReference type="InterPro" id="IPR010071">
    <property type="entry name" value="AA_adenyl_dom"/>
</dbReference>
<keyword evidence="2" id="KW-0596">Phosphopantetheine</keyword>
<dbReference type="Gene3D" id="2.30.38.10">
    <property type="entry name" value="Luciferase, Domain 3"/>
    <property type="match status" value="1"/>
</dbReference>
<dbReference type="NCBIfam" id="TIGR01733">
    <property type="entry name" value="AA-adenyl-dom"/>
    <property type="match status" value="1"/>
</dbReference>
<keyword evidence="3" id="KW-0597">Phosphoprotein</keyword>
<dbReference type="Pfam" id="PF13193">
    <property type="entry name" value="AMP-binding_C"/>
    <property type="match status" value="1"/>
</dbReference>
<dbReference type="SUPFAM" id="SSF47336">
    <property type="entry name" value="ACP-like"/>
    <property type="match status" value="1"/>
</dbReference>
<dbReference type="InterPro" id="IPR009081">
    <property type="entry name" value="PP-bd_ACP"/>
</dbReference>
<dbReference type="InterPro" id="IPR045851">
    <property type="entry name" value="AMP-bd_C_sf"/>
</dbReference>
<dbReference type="Gene3D" id="1.10.1200.10">
    <property type="entry name" value="ACP-like"/>
    <property type="match status" value="1"/>
</dbReference>
<dbReference type="PANTHER" id="PTHR45527">
    <property type="entry name" value="NONRIBOSOMAL PEPTIDE SYNTHETASE"/>
    <property type="match status" value="1"/>
</dbReference>
<dbReference type="PROSITE" id="PS00455">
    <property type="entry name" value="AMP_BINDING"/>
    <property type="match status" value="1"/>
</dbReference>
<dbReference type="Pfam" id="PF00550">
    <property type="entry name" value="PP-binding"/>
    <property type="match status" value="1"/>
</dbReference>
<organism evidence="5 6">
    <name type="scientific">Nostoc paludosum FACHB-159</name>
    <dbReference type="NCBI Taxonomy" id="2692908"/>
    <lineage>
        <taxon>Bacteria</taxon>
        <taxon>Bacillati</taxon>
        <taxon>Cyanobacteriota</taxon>
        <taxon>Cyanophyceae</taxon>
        <taxon>Nostocales</taxon>
        <taxon>Nostocaceae</taxon>
        <taxon>Nostoc</taxon>
    </lineage>
</organism>
<comment type="caution">
    <text evidence="5">The sequence shown here is derived from an EMBL/GenBank/DDBJ whole genome shotgun (WGS) entry which is preliminary data.</text>
</comment>
<reference evidence="5 6" key="1">
    <citation type="journal article" date="2020" name="ISME J.">
        <title>Comparative genomics reveals insights into cyanobacterial evolution and habitat adaptation.</title>
        <authorList>
            <person name="Chen M.Y."/>
            <person name="Teng W.K."/>
            <person name="Zhao L."/>
            <person name="Hu C.X."/>
            <person name="Zhou Y.K."/>
            <person name="Han B.P."/>
            <person name="Song L.R."/>
            <person name="Shu W.S."/>
        </authorList>
    </citation>
    <scope>NUCLEOTIDE SEQUENCE [LARGE SCALE GENOMIC DNA]</scope>
    <source>
        <strain evidence="5 6">FACHB-159</strain>
    </source>
</reference>
<dbReference type="InterPro" id="IPR000873">
    <property type="entry name" value="AMP-dep_synth/lig_dom"/>
</dbReference>
<dbReference type="InterPro" id="IPR036736">
    <property type="entry name" value="ACP-like_sf"/>
</dbReference>
<accession>A0ABR8KKA2</accession>
<dbReference type="EMBL" id="JACJTU010000070">
    <property type="protein sequence ID" value="MBD2739134.1"/>
    <property type="molecule type" value="Genomic_DNA"/>
</dbReference>
<dbReference type="Proteomes" id="UP000637383">
    <property type="component" value="Unassembled WGS sequence"/>
</dbReference>
<dbReference type="SUPFAM" id="SSF56801">
    <property type="entry name" value="Acetyl-CoA synthetase-like"/>
    <property type="match status" value="1"/>
</dbReference>
<dbReference type="InterPro" id="IPR020845">
    <property type="entry name" value="AMP-binding_CS"/>
</dbReference>
<dbReference type="Pfam" id="PF00668">
    <property type="entry name" value="Condensation"/>
    <property type="match status" value="1"/>
</dbReference>
<evidence type="ECO:0000259" key="4">
    <source>
        <dbReference type="PROSITE" id="PS50075"/>
    </source>
</evidence>
<gene>
    <name evidence="5" type="ORF">H6H03_35610</name>
</gene>